<organism evidence="1 2">
    <name type="scientific">Streptomyces halstedii</name>
    <dbReference type="NCBI Taxonomy" id="1944"/>
    <lineage>
        <taxon>Bacteria</taxon>
        <taxon>Bacillati</taxon>
        <taxon>Actinomycetota</taxon>
        <taxon>Actinomycetes</taxon>
        <taxon>Kitasatosporales</taxon>
        <taxon>Streptomycetaceae</taxon>
        <taxon>Streptomyces</taxon>
    </lineage>
</organism>
<evidence type="ECO:0000313" key="2">
    <source>
        <dbReference type="Proteomes" id="UP000735541"/>
    </source>
</evidence>
<protein>
    <submittedName>
        <fullName evidence="1">Phosphatase</fullName>
    </submittedName>
</protein>
<proteinExistence type="predicted"/>
<dbReference type="Pfam" id="PF15698">
    <property type="entry name" value="Phosphatase"/>
    <property type="match status" value="1"/>
</dbReference>
<accession>A0ABS6TLC7</accession>
<dbReference type="RefSeq" id="WP_228867459.1">
    <property type="nucleotide sequence ID" value="NZ_JAHUVW010000001.1"/>
</dbReference>
<evidence type="ECO:0000313" key="1">
    <source>
        <dbReference type="EMBL" id="MBV7668873.1"/>
    </source>
</evidence>
<dbReference type="EMBL" id="JAHUVW010000001">
    <property type="protein sequence ID" value="MBV7668873.1"/>
    <property type="molecule type" value="Genomic_DNA"/>
</dbReference>
<gene>
    <name evidence="1" type="ORF">STHAL_05085</name>
</gene>
<name>A0ABS6TLC7_STRHA</name>
<dbReference type="InterPro" id="IPR031423">
    <property type="entry name" value="Phosphatase_SCO2771"/>
</dbReference>
<keyword evidence="2" id="KW-1185">Reference proteome</keyword>
<reference evidence="1 2" key="1">
    <citation type="submission" date="2021-07" db="EMBL/GenBank/DDBJ databases">
        <title>Sequencing Streptomyces halstedii LGO-A4 genome an citrus endophytic actinomycete.</title>
        <authorList>
            <person name="Samborskyy M."/>
            <person name="Scott N."/>
            <person name="Deglau R."/>
            <person name="Dickens S."/>
            <person name="Oliveira L.G."/>
        </authorList>
    </citation>
    <scope>NUCLEOTIDE SEQUENCE [LARGE SCALE GENOMIC DNA]</scope>
    <source>
        <strain evidence="1 2">LGO-A4</strain>
    </source>
</reference>
<dbReference type="Proteomes" id="UP000735541">
    <property type="component" value="Unassembled WGS sequence"/>
</dbReference>
<sequence length="283" mass="30513">MPIPSRATLVEHLVRTRIAGDVATPRDNNLDHYRRLANGDRHFWLGLELGDRWRDEQDVLAVMAERCGVNDDPEHRQGQDTIDPELTVDALDRMAARLRQAAEGRERVLFATGHPGGLLDVHRRTAEALRAAGCEIVRIPGGLVADECMVFQFADVAVLERGASLWHTHSPAPMAAILDGLEREGRPLPDLVVADHGWAGCAGQRGIDSLGYADCNDPALFLGEAEGTLQVTVPLDDHVTDPRFYDPMTDYLLDAAGLLPASGDPAAGAAASTPGVDVAVDRA</sequence>
<comment type="caution">
    <text evidence="1">The sequence shown here is derived from an EMBL/GenBank/DDBJ whole genome shotgun (WGS) entry which is preliminary data.</text>
</comment>